<keyword evidence="1" id="KW-0812">Transmembrane</keyword>
<dbReference type="AlphaFoldDB" id="A0A4Q7PMW4"/>
<evidence type="ECO:0000256" key="1">
    <source>
        <dbReference type="SAM" id="Phobius"/>
    </source>
</evidence>
<keyword evidence="1" id="KW-0472">Membrane</keyword>
<reference evidence="2 3" key="1">
    <citation type="submission" date="2019-02" db="EMBL/GenBank/DDBJ databases">
        <title>Genomic Encyclopedia of Type Strains, Phase IV (KMG-IV): sequencing the most valuable type-strain genomes for metagenomic binning, comparative biology and taxonomic classification.</title>
        <authorList>
            <person name="Goeker M."/>
        </authorList>
    </citation>
    <scope>NUCLEOTIDE SEQUENCE [LARGE SCALE GENOMIC DNA]</scope>
    <source>
        <strain evidence="2 3">DSM 29486</strain>
    </source>
</reference>
<proteinExistence type="predicted"/>
<comment type="caution">
    <text evidence="2">The sequence shown here is derived from an EMBL/GenBank/DDBJ whole genome shotgun (WGS) entry which is preliminary data.</text>
</comment>
<dbReference type="EMBL" id="SGXF01000001">
    <property type="protein sequence ID" value="RZT02103.1"/>
    <property type="molecule type" value="Genomic_DNA"/>
</dbReference>
<accession>A0A4Q7PMW4</accession>
<evidence type="ECO:0000313" key="2">
    <source>
        <dbReference type="EMBL" id="RZT02103.1"/>
    </source>
</evidence>
<name>A0A4Q7PMW4_9FIRM</name>
<feature type="transmembrane region" description="Helical" evidence="1">
    <location>
        <begin position="323"/>
        <end position="342"/>
    </location>
</feature>
<sequence>MNGKDSYNIMKHIHFVGQFCSDDEEFTEQCIHTLKSFFAGIFCEQGSYPEECYKEEFLPVQKELEKITYNIRLEPHNQAYVSLDKDTVNLSLYTQFIFWELASFRNIANKLSKRDVMRPDEIAQSILAECNSDEPGKELKKLLDKWIKYECEVREGGIRLSWVPPFELFGSDNYNYAKNGLKLIFHHEMSHWHLSRIKDTEKQRLFGHAEEELREYLEKEKGDPRMAALKKLLARKKGVIKSWVEEIAADYLSCMAVLKGCSKAGEMKQVFIACGLYFALLKAEEYRIHPDKFWMNTHPPAMIREDISMRMIAKTYQYSIEEFFVFMGSAWILISMYFTIAFTKLTGGKTDVGILKNDGL</sequence>
<dbReference type="OrthoDB" id="10020069at2"/>
<dbReference type="Proteomes" id="UP000292927">
    <property type="component" value="Unassembled WGS sequence"/>
</dbReference>
<protein>
    <submittedName>
        <fullName evidence="2">Uncharacterized protein</fullName>
    </submittedName>
</protein>
<organism evidence="2 3">
    <name type="scientific">Cuneatibacter caecimuris</name>
    <dbReference type="NCBI Taxonomy" id="1796618"/>
    <lineage>
        <taxon>Bacteria</taxon>
        <taxon>Bacillati</taxon>
        <taxon>Bacillota</taxon>
        <taxon>Clostridia</taxon>
        <taxon>Lachnospirales</taxon>
        <taxon>Lachnospiraceae</taxon>
        <taxon>Cuneatibacter</taxon>
    </lineage>
</organism>
<keyword evidence="3" id="KW-1185">Reference proteome</keyword>
<evidence type="ECO:0000313" key="3">
    <source>
        <dbReference type="Proteomes" id="UP000292927"/>
    </source>
</evidence>
<gene>
    <name evidence="2" type="ORF">EV209_0208</name>
</gene>
<keyword evidence="1" id="KW-1133">Transmembrane helix</keyword>
<dbReference type="RefSeq" id="WP_130432190.1">
    <property type="nucleotide sequence ID" value="NZ_SGXF01000001.1"/>
</dbReference>